<dbReference type="EMBL" id="JAGTTL010000012">
    <property type="protein sequence ID" value="KAK6315528.1"/>
    <property type="molecule type" value="Genomic_DNA"/>
</dbReference>
<keyword evidence="1" id="KW-0479">Metal-binding</keyword>
<dbReference type="PROSITE" id="PS50158">
    <property type="entry name" value="ZF_CCHC"/>
    <property type="match status" value="1"/>
</dbReference>
<dbReference type="AlphaFoldDB" id="A0AAN8QYJ7"/>
<dbReference type="GO" id="GO:0008270">
    <property type="term" value="F:zinc ion binding"/>
    <property type="evidence" value="ECO:0007669"/>
    <property type="project" value="UniProtKB-KW"/>
</dbReference>
<dbReference type="InterPro" id="IPR036875">
    <property type="entry name" value="Znf_CCHC_sf"/>
</dbReference>
<sequence>MTRDLWMLLAFLRLKAFNRPVTEGDRTGLQNLQRPVTEGDRTGLQNLQALVKCITLCRMNTSRVCGQPLVSLTQRSVSIEEAGLTQERQYRREPMQVGRISQAERDRRMRERCCLYCGKPGHFRSTCPGLQGNALSRAGLGGL</sequence>
<keyword evidence="2" id="KW-0732">Signal</keyword>
<evidence type="ECO:0000259" key="3">
    <source>
        <dbReference type="PROSITE" id="PS50158"/>
    </source>
</evidence>
<feature type="signal peptide" evidence="2">
    <location>
        <begin position="1"/>
        <end position="24"/>
    </location>
</feature>
<evidence type="ECO:0000313" key="4">
    <source>
        <dbReference type="EMBL" id="KAK6315528.1"/>
    </source>
</evidence>
<proteinExistence type="predicted"/>
<keyword evidence="1" id="KW-0862">Zinc</keyword>
<dbReference type="InterPro" id="IPR001878">
    <property type="entry name" value="Znf_CCHC"/>
</dbReference>
<dbReference type="SUPFAM" id="SSF57756">
    <property type="entry name" value="Retrovirus zinc finger-like domains"/>
    <property type="match status" value="1"/>
</dbReference>
<protein>
    <recommendedName>
        <fullName evidence="3">CCHC-type domain-containing protein</fullName>
    </recommendedName>
</protein>
<feature type="domain" description="CCHC-type" evidence="3">
    <location>
        <begin position="114"/>
        <end position="128"/>
    </location>
</feature>
<comment type="caution">
    <text evidence="4">The sequence shown here is derived from an EMBL/GenBank/DDBJ whole genome shotgun (WGS) entry which is preliminary data.</text>
</comment>
<dbReference type="Proteomes" id="UP001356427">
    <property type="component" value="Unassembled WGS sequence"/>
</dbReference>
<organism evidence="4 5">
    <name type="scientific">Coregonus suidteri</name>
    <dbReference type="NCBI Taxonomy" id="861788"/>
    <lineage>
        <taxon>Eukaryota</taxon>
        <taxon>Metazoa</taxon>
        <taxon>Chordata</taxon>
        <taxon>Craniata</taxon>
        <taxon>Vertebrata</taxon>
        <taxon>Euteleostomi</taxon>
        <taxon>Actinopterygii</taxon>
        <taxon>Neopterygii</taxon>
        <taxon>Teleostei</taxon>
        <taxon>Protacanthopterygii</taxon>
        <taxon>Salmoniformes</taxon>
        <taxon>Salmonidae</taxon>
        <taxon>Coregoninae</taxon>
        <taxon>Coregonus</taxon>
    </lineage>
</organism>
<keyword evidence="5" id="KW-1185">Reference proteome</keyword>
<evidence type="ECO:0000256" key="1">
    <source>
        <dbReference type="PROSITE-ProRule" id="PRU00047"/>
    </source>
</evidence>
<keyword evidence="1" id="KW-0863">Zinc-finger</keyword>
<evidence type="ECO:0000313" key="5">
    <source>
        <dbReference type="Proteomes" id="UP001356427"/>
    </source>
</evidence>
<dbReference type="GO" id="GO:0003676">
    <property type="term" value="F:nucleic acid binding"/>
    <property type="evidence" value="ECO:0007669"/>
    <property type="project" value="InterPro"/>
</dbReference>
<evidence type="ECO:0000256" key="2">
    <source>
        <dbReference type="SAM" id="SignalP"/>
    </source>
</evidence>
<accession>A0AAN8QYJ7</accession>
<gene>
    <name evidence="4" type="ORF">J4Q44_G00150570</name>
</gene>
<name>A0AAN8QYJ7_9TELE</name>
<dbReference type="Gene3D" id="4.10.60.10">
    <property type="entry name" value="Zinc finger, CCHC-type"/>
    <property type="match status" value="1"/>
</dbReference>
<feature type="chain" id="PRO_5043048171" description="CCHC-type domain-containing protein" evidence="2">
    <location>
        <begin position="25"/>
        <end position="143"/>
    </location>
</feature>
<reference evidence="4 5" key="1">
    <citation type="submission" date="2021-04" db="EMBL/GenBank/DDBJ databases">
        <authorList>
            <person name="De Guttry C."/>
            <person name="Zahm M."/>
            <person name="Klopp C."/>
            <person name="Cabau C."/>
            <person name="Louis A."/>
            <person name="Berthelot C."/>
            <person name="Parey E."/>
            <person name="Roest Crollius H."/>
            <person name="Montfort J."/>
            <person name="Robinson-Rechavi M."/>
            <person name="Bucao C."/>
            <person name="Bouchez O."/>
            <person name="Gislard M."/>
            <person name="Lluch J."/>
            <person name="Milhes M."/>
            <person name="Lampietro C."/>
            <person name="Lopez Roques C."/>
            <person name="Donnadieu C."/>
            <person name="Braasch I."/>
            <person name="Desvignes T."/>
            <person name="Postlethwait J."/>
            <person name="Bobe J."/>
            <person name="Wedekind C."/>
            <person name="Guiguen Y."/>
        </authorList>
    </citation>
    <scope>NUCLEOTIDE SEQUENCE [LARGE SCALE GENOMIC DNA]</scope>
    <source>
        <strain evidence="4">Cs_M1</strain>
        <tissue evidence="4">Blood</tissue>
    </source>
</reference>